<proteinExistence type="predicted"/>
<evidence type="ECO:0000313" key="1">
    <source>
        <dbReference type="EMBL" id="KAK4571994.1"/>
    </source>
</evidence>
<evidence type="ECO:0000313" key="2">
    <source>
        <dbReference type="Proteomes" id="UP001324115"/>
    </source>
</evidence>
<keyword evidence="2" id="KW-1185">Reference proteome</keyword>
<dbReference type="AlphaFoldDB" id="A0AAN7IE88"/>
<comment type="caution">
    <text evidence="1">The sequence shown here is derived from an EMBL/GenBank/DDBJ whole genome shotgun (WGS) entry which is preliminary data.</text>
</comment>
<dbReference type="Proteomes" id="UP001324115">
    <property type="component" value="Unassembled WGS sequence"/>
</dbReference>
<name>A0AAN7IE88_QUERU</name>
<sequence length="59" mass="6813">MLELNFNLRIVQQLGYSIGVIFTMEICKDDPKTLLYTNRNWFIPVDHSSGTTPYMQGAM</sequence>
<accession>A0AAN7IE88</accession>
<dbReference type="EMBL" id="JAXUIC010000009">
    <property type="protein sequence ID" value="KAK4571994.1"/>
    <property type="molecule type" value="Genomic_DNA"/>
</dbReference>
<gene>
    <name evidence="1" type="ORF">RGQ29_030408</name>
</gene>
<protein>
    <submittedName>
        <fullName evidence="1">Uncharacterized protein</fullName>
    </submittedName>
</protein>
<reference evidence="1 2" key="1">
    <citation type="journal article" date="2023" name="G3 (Bethesda)">
        <title>A haplotype-resolved chromosome-scale genome for Quercus rubra L. provides insights into the genetics of adaptive traits for red oak species.</title>
        <authorList>
            <person name="Kapoor B."/>
            <person name="Jenkins J."/>
            <person name="Schmutz J."/>
            <person name="Zhebentyayeva T."/>
            <person name="Kuelheim C."/>
            <person name="Coggeshall M."/>
            <person name="Heim C."/>
            <person name="Lasky J.R."/>
            <person name="Leites L."/>
            <person name="Islam-Faridi N."/>
            <person name="Romero-Severson J."/>
            <person name="DeLeo V.L."/>
            <person name="Lucas S.M."/>
            <person name="Lazic D."/>
            <person name="Gailing O."/>
            <person name="Carlson J."/>
            <person name="Staton M."/>
        </authorList>
    </citation>
    <scope>NUCLEOTIDE SEQUENCE [LARGE SCALE GENOMIC DNA]</scope>
    <source>
        <strain evidence="1">Pseudo-F2</strain>
    </source>
</reference>
<organism evidence="1 2">
    <name type="scientific">Quercus rubra</name>
    <name type="common">Northern red oak</name>
    <name type="synonym">Quercus borealis</name>
    <dbReference type="NCBI Taxonomy" id="3512"/>
    <lineage>
        <taxon>Eukaryota</taxon>
        <taxon>Viridiplantae</taxon>
        <taxon>Streptophyta</taxon>
        <taxon>Embryophyta</taxon>
        <taxon>Tracheophyta</taxon>
        <taxon>Spermatophyta</taxon>
        <taxon>Magnoliopsida</taxon>
        <taxon>eudicotyledons</taxon>
        <taxon>Gunneridae</taxon>
        <taxon>Pentapetalae</taxon>
        <taxon>rosids</taxon>
        <taxon>fabids</taxon>
        <taxon>Fagales</taxon>
        <taxon>Fagaceae</taxon>
        <taxon>Quercus</taxon>
    </lineage>
</organism>